<dbReference type="SUPFAM" id="SSF53850">
    <property type="entry name" value="Periplasmic binding protein-like II"/>
    <property type="match status" value="1"/>
</dbReference>
<dbReference type="Pfam" id="PF09084">
    <property type="entry name" value="NMT1"/>
    <property type="match status" value="1"/>
</dbReference>
<dbReference type="Gene3D" id="3.40.190.10">
    <property type="entry name" value="Periplasmic binding protein-like II"/>
    <property type="match status" value="1"/>
</dbReference>
<dbReference type="GO" id="GO:0042597">
    <property type="term" value="C:periplasmic space"/>
    <property type="evidence" value="ECO:0007669"/>
    <property type="project" value="UniProtKB-SubCell"/>
</dbReference>
<evidence type="ECO:0000256" key="2">
    <source>
        <dbReference type="ARBA" id="ARBA00010742"/>
    </source>
</evidence>
<sequence>MKLDRTRIIFIAIIGVAALVICGVITFSIIGNLTDDSSEEVANANSNSGSSNNGSDVTAVNLESPDPIWGPNYDADDDLPSYICGADAFGSYFTLQQMQMSGKDIENGFHLGIVPFFLNDDPLYDVSEEQRTALLDSGNWNCLLTTLDSVALSSPGVITAIVDESAGADQLWGRDIETINDLKNTRIAFSRGSVGEYFVYYALSIAQLSPRSQVTLVPQDSVEDAIDAFNNGQADVVSAWEPNIYDAEQSGGVKLLSSQELRIVLDVIVTSRQSIQNNADLVQNFHNAWFSTLKSQVEDFDTAAQQIAAWGNNDWSFVYPETATDDFALWLESVAQADLGDNAFVMRDTRPIITRLEIARRVWAASDVSIPNDNVEDLLNSGFVLRAADQASLQPNGKPINDSFSISAQVDLSGVSTDAAATLAVLPCRTFAFLPESTELTLESRRILDDCVVPTMSQSIGLFLRVRGSSAWPANEPAYTEADILEVAEGRAQSVVDYLVSQGIDPARFIVEATLPPENNRGTDDPNLQAQDRFVELTLVTAGR</sequence>
<dbReference type="InterPro" id="IPR015168">
    <property type="entry name" value="SsuA/THI5"/>
</dbReference>
<gene>
    <name evidence="6" type="ORF">MNBD_CHLOROFLEXI01-3736</name>
</gene>
<name>A0A3B0W232_9ZZZZ</name>
<keyword evidence="4" id="KW-0472">Membrane</keyword>
<protein>
    <recommendedName>
        <fullName evidence="5">SsuA/THI5-like domain-containing protein</fullName>
    </recommendedName>
</protein>
<accession>A0A3B0W232</accession>
<dbReference type="AlphaFoldDB" id="A0A3B0W232"/>
<dbReference type="Gene3D" id="3.30.1330.60">
    <property type="entry name" value="OmpA-like domain"/>
    <property type="match status" value="1"/>
</dbReference>
<comment type="subcellular location">
    <subcellularLocation>
        <location evidence="1">Periplasm</location>
    </subcellularLocation>
</comment>
<dbReference type="InterPro" id="IPR036737">
    <property type="entry name" value="OmpA-like_sf"/>
</dbReference>
<comment type="similarity">
    <text evidence="2">Belongs to the bacterial solute-binding protein SsuA/TauA family.</text>
</comment>
<evidence type="ECO:0000256" key="1">
    <source>
        <dbReference type="ARBA" id="ARBA00004418"/>
    </source>
</evidence>
<feature type="domain" description="SsuA/THI5-like" evidence="5">
    <location>
        <begin position="174"/>
        <end position="288"/>
    </location>
</feature>
<keyword evidence="4" id="KW-1133">Transmembrane helix</keyword>
<dbReference type="EMBL" id="UOEU01000713">
    <property type="protein sequence ID" value="VAW38636.1"/>
    <property type="molecule type" value="Genomic_DNA"/>
</dbReference>
<evidence type="ECO:0000256" key="3">
    <source>
        <dbReference type="ARBA" id="ARBA00022729"/>
    </source>
</evidence>
<keyword evidence="3" id="KW-0732">Signal</keyword>
<dbReference type="SUPFAM" id="SSF103088">
    <property type="entry name" value="OmpA-like"/>
    <property type="match status" value="1"/>
</dbReference>
<keyword evidence="4" id="KW-0812">Transmembrane</keyword>
<proteinExistence type="inferred from homology"/>
<reference evidence="6" key="1">
    <citation type="submission" date="2018-06" db="EMBL/GenBank/DDBJ databases">
        <authorList>
            <person name="Zhirakovskaya E."/>
        </authorList>
    </citation>
    <scope>NUCLEOTIDE SEQUENCE</scope>
</reference>
<evidence type="ECO:0000313" key="6">
    <source>
        <dbReference type="EMBL" id="VAW38636.1"/>
    </source>
</evidence>
<organism evidence="6">
    <name type="scientific">hydrothermal vent metagenome</name>
    <dbReference type="NCBI Taxonomy" id="652676"/>
    <lineage>
        <taxon>unclassified sequences</taxon>
        <taxon>metagenomes</taxon>
        <taxon>ecological metagenomes</taxon>
    </lineage>
</organism>
<dbReference type="PANTHER" id="PTHR30024">
    <property type="entry name" value="ALIPHATIC SULFONATES-BINDING PROTEIN-RELATED"/>
    <property type="match status" value="1"/>
</dbReference>
<evidence type="ECO:0000259" key="5">
    <source>
        <dbReference type="Pfam" id="PF09084"/>
    </source>
</evidence>
<dbReference type="PANTHER" id="PTHR30024:SF47">
    <property type="entry name" value="TAURINE-BINDING PERIPLASMIC PROTEIN"/>
    <property type="match status" value="1"/>
</dbReference>
<feature type="transmembrane region" description="Helical" evidence="4">
    <location>
        <begin position="7"/>
        <end position="30"/>
    </location>
</feature>
<evidence type="ECO:0000256" key="4">
    <source>
        <dbReference type="SAM" id="Phobius"/>
    </source>
</evidence>